<dbReference type="Gene3D" id="3.40.50.1110">
    <property type="entry name" value="SGNH hydrolase"/>
    <property type="match status" value="1"/>
</dbReference>
<dbReference type="PANTHER" id="PTHR30383">
    <property type="entry name" value="THIOESTERASE 1/PROTEASE 1/LYSOPHOSPHOLIPASE L1"/>
    <property type="match status" value="1"/>
</dbReference>
<organism evidence="2 3">
    <name type="scientific">Armatimonas rosea</name>
    <dbReference type="NCBI Taxonomy" id="685828"/>
    <lineage>
        <taxon>Bacteria</taxon>
        <taxon>Bacillati</taxon>
        <taxon>Armatimonadota</taxon>
        <taxon>Armatimonadia</taxon>
        <taxon>Armatimonadales</taxon>
        <taxon>Armatimonadaceae</taxon>
        <taxon>Armatimonas</taxon>
    </lineage>
</organism>
<dbReference type="InterPro" id="IPR051532">
    <property type="entry name" value="Ester_Hydrolysis_Enzymes"/>
</dbReference>
<dbReference type="SUPFAM" id="SSF52266">
    <property type="entry name" value="SGNH hydrolase"/>
    <property type="match status" value="1"/>
</dbReference>
<dbReference type="RefSeq" id="WP_184193414.1">
    <property type="nucleotide sequence ID" value="NZ_JACHGW010000001.1"/>
</dbReference>
<proteinExistence type="predicted"/>
<name>A0A7W9SND4_ARMRO</name>
<dbReference type="Proteomes" id="UP000520814">
    <property type="component" value="Unassembled WGS sequence"/>
</dbReference>
<gene>
    <name evidence="2" type="ORF">HNQ39_001553</name>
</gene>
<dbReference type="InterPro" id="IPR013830">
    <property type="entry name" value="SGNH_hydro"/>
</dbReference>
<dbReference type="Pfam" id="PF13472">
    <property type="entry name" value="Lipase_GDSL_2"/>
    <property type="match status" value="1"/>
</dbReference>
<accession>A0A7W9SND4</accession>
<evidence type="ECO:0000313" key="2">
    <source>
        <dbReference type="EMBL" id="MBB6049791.1"/>
    </source>
</evidence>
<dbReference type="InterPro" id="IPR036514">
    <property type="entry name" value="SGNH_hydro_sf"/>
</dbReference>
<keyword evidence="3" id="KW-1185">Reference proteome</keyword>
<evidence type="ECO:0000259" key="1">
    <source>
        <dbReference type="Pfam" id="PF13472"/>
    </source>
</evidence>
<dbReference type="EMBL" id="JACHGW010000001">
    <property type="protein sequence ID" value="MBB6049791.1"/>
    <property type="molecule type" value="Genomic_DNA"/>
</dbReference>
<sequence>MLADPKTYLAPLTEELRKTWPSNRLVNIVCHGHSVPAGYFKTPVVDSFHAYPHLLHRALKEHFPHAVLNVIVTAIGGEESESGARRFEAEVLCHRPDLLLIDYSLNDRRLGLERAAAAWGQMIQAAQKKKVPLICCTPTLDNGDLVELRKHAAQVRELAERNSLGLADSFARWERTIAEGTPREALLSQSNHPNEAGHKLVVQELLRWFPGVERV</sequence>
<reference evidence="2 3" key="1">
    <citation type="submission" date="2020-08" db="EMBL/GenBank/DDBJ databases">
        <title>Genomic Encyclopedia of Type Strains, Phase IV (KMG-IV): sequencing the most valuable type-strain genomes for metagenomic binning, comparative biology and taxonomic classification.</title>
        <authorList>
            <person name="Goeker M."/>
        </authorList>
    </citation>
    <scope>NUCLEOTIDE SEQUENCE [LARGE SCALE GENOMIC DNA]</scope>
    <source>
        <strain evidence="2 3">DSM 23562</strain>
    </source>
</reference>
<dbReference type="PANTHER" id="PTHR30383:SF5">
    <property type="entry name" value="SGNH HYDROLASE-TYPE ESTERASE DOMAIN-CONTAINING PROTEIN"/>
    <property type="match status" value="1"/>
</dbReference>
<evidence type="ECO:0000313" key="3">
    <source>
        <dbReference type="Proteomes" id="UP000520814"/>
    </source>
</evidence>
<comment type="caution">
    <text evidence="2">The sequence shown here is derived from an EMBL/GenBank/DDBJ whole genome shotgun (WGS) entry which is preliminary data.</text>
</comment>
<dbReference type="GO" id="GO:0004622">
    <property type="term" value="F:phosphatidylcholine lysophospholipase activity"/>
    <property type="evidence" value="ECO:0007669"/>
    <property type="project" value="TreeGrafter"/>
</dbReference>
<dbReference type="AlphaFoldDB" id="A0A7W9SND4"/>
<feature type="domain" description="SGNH hydrolase-type esterase" evidence="1">
    <location>
        <begin position="30"/>
        <end position="200"/>
    </location>
</feature>
<protein>
    <submittedName>
        <fullName evidence="2">Lysophospholipase L1-like esterase</fullName>
    </submittedName>
</protein>